<dbReference type="EMBL" id="CAJFDI010000002">
    <property type="protein sequence ID" value="CAD5217200.1"/>
    <property type="molecule type" value="Genomic_DNA"/>
</dbReference>
<sequence>MFNVRLMELGPILGQYLWPALLNLLFISDLVWARTSDRNKIAYPSYLRVNRCYSCMSPMYEELFKSGDLGQFFFEPRNFTSKCEHPIDTTGIGLVPCRAICLTLTQEFTVMGRKTGRRLTMRGCATSLSRYGFHNQTIALFDQYDLCREVRASDLFRYGNDPQLINVCSCLGDRCNGASLGSRRTAPQLGYLILGLAVMAGLVLRCC</sequence>
<dbReference type="AlphaFoldDB" id="A0A1I7S9E4"/>
<evidence type="ECO:0000313" key="4">
    <source>
        <dbReference type="Proteomes" id="UP000659654"/>
    </source>
</evidence>
<dbReference type="GO" id="GO:0042048">
    <property type="term" value="P:olfactory behavior"/>
    <property type="evidence" value="ECO:0007669"/>
    <property type="project" value="TreeGrafter"/>
</dbReference>
<dbReference type="Proteomes" id="UP000095284">
    <property type="component" value="Unplaced"/>
</dbReference>
<dbReference type="eggNOG" id="ENOG502S4RU">
    <property type="taxonomic scope" value="Eukaryota"/>
</dbReference>
<evidence type="ECO:0000313" key="1">
    <source>
        <dbReference type="EMBL" id="CAD5217200.1"/>
    </source>
</evidence>
<accession>A0A1I7S9E4</accession>
<dbReference type="OrthoDB" id="5806302at2759"/>
<gene>
    <name evidence="1" type="ORF">BXYJ_LOCUS4916</name>
</gene>
<evidence type="ECO:0000313" key="3">
    <source>
        <dbReference type="Proteomes" id="UP000095284"/>
    </source>
</evidence>
<keyword evidence="4" id="KW-1185">Reference proteome</keyword>
<evidence type="ECO:0000313" key="2">
    <source>
        <dbReference type="EMBL" id="CAG9100562.1"/>
    </source>
</evidence>
<dbReference type="PANTHER" id="PTHR34722:SF8">
    <property type="entry name" value="HOMOLOG OF ODR-2 (TWO)"/>
    <property type="match status" value="1"/>
</dbReference>
<dbReference type="Proteomes" id="UP000582659">
    <property type="component" value="Unassembled WGS sequence"/>
</dbReference>
<dbReference type="WBParaSite" id="BXY_0964000.1">
    <property type="protein sequence ID" value="BXY_0964000.1"/>
    <property type="gene ID" value="BXY_0964000"/>
</dbReference>
<dbReference type="InterPro" id="IPR010558">
    <property type="entry name" value="Ly-6-related"/>
</dbReference>
<dbReference type="GO" id="GO:0043025">
    <property type="term" value="C:neuronal cell body"/>
    <property type="evidence" value="ECO:0007669"/>
    <property type="project" value="TreeGrafter"/>
</dbReference>
<organism evidence="3 5">
    <name type="scientific">Bursaphelenchus xylophilus</name>
    <name type="common">Pinewood nematode worm</name>
    <name type="synonym">Aphelenchoides xylophilus</name>
    <dbReference type="NCBI Taxonomy" id="6326"/>
    <lineage>
        <taxon>Eukaryota</taxon>
        <taxon>Metazoa</taxon>
        <taxon>Ecdysozoa</taxon>
        <taxon>Nematoda</taxon>
        <taxon>Chromadorea</taxon>
        <taxon>Rhabditida</taxon>
        <taxon>Tylenchina</taxon>
        <taxon>Tylenchomorpha</taxon>
        <taxon>Aphelenchoidea</taxon>
        <taxon>Aphelenchoididae</taxon>
        <taxon>Bursaphelenchus</taxon>
    </lineage>
</organism>
<dbReference type="EMBL" id="CAJFCV020000002">
    <property type="protein sequence ID" value="CAG9100562.1"/>
    <property type="molecule type" value="Genomic_DNA"/>
</dbReference>
<dbReference type="PANTHER" id="PTHR34722">
    <property type="entry name" value="HOMOLOG OF ODR-2 (TWO)-RELATED"/>
    <property type="match status" value="1"/>
</dbReference>
<evidence type="ECO:0000313" key="5">
    <source>
        <dbReference type="WBParaSite" id="BXY_0964000.1"/>
    </source>
</evidence>
<reference evidence="2" key="2">
    <citation type="submission" date="2020-08" db="EMBL/GenBank/DDBJ databases">
        <authorList>
            <person name="Kikuchi T."/>
        </authorList>
    </citation>
    <scope>NUCLEOTIDE SEQUENCE</scope>
    <source>
        <strain evidence="1">Ka4C1</strain>
    </source>
</reference>
<dbReference type="Proteomes" id="UP000659654">
    <property type="component" value="Unassembled WGS sequence"/>
</dbReference>
<reference evidence="5" key="1">
    <citation type="submission" date="2016-11" db="UniProtKB">
        <authorList>
            <consortium name="WormBaseParasite"/>
        </authorList>
    </citation>
    <scope>IDENTIFICATION</scope>
</reference>
<dbReference type="Pfam" id="PF06579">
    <property type="entry name" value="Ly-6_related"/>
    <property type="match status" value="1"/>
</dbReference>
<dbReference type="GO" id="GO:1990834">
    <property type="term" value="P:response to odorant"/>
    <property type="evidence" value="ECO:0007669"/>
    <property type="project" value="TreeGrafter"/>
</dbReference>
<dbReference type="GO" id="GO:0030424">
    <property type="term" value="C:axon"/>
    <property type="evidence" value="ECO:0007669"/>
    <property type="project" value="TreeGrafter"/>
</dbReference>
<name>A0A1I7S9E4_BURXY</name>
<protein>
    <submittedName>
        <fullName evidence="1">(pine wood nematode) hypothetical protein</fullName>
    </submittedName>
</protein>
<proteinExistence type="predicted"/>